<dbReference type="InterPro" id="IPR000160">
    <property type="entry name" value="GGDEF_dom"/>
</dbReference>
<geneLocation type="plasmid" evidence="3 4">
    <name>unnamed1</name>
</geneLocation>
<dbReference type="Gene3D" id="3.30.70.270">
    <property type="match status" value="1"/>
</dbReference>
<dbReference type="InterPro" id="IPR043128">
    <property type="entry name" value="Rev_trsase/Diguanyl_cyclase"/>
</dbReference>
<evidence type="ECO:0000313" key="3">
    <source>
        <dbReference type="EMBL" id="QIN80960.1"/>
    </source>
</evidence>
<evidence type="ECO:0000256" key="1">
    <source>
        <dbReference type="SAM" id="MobiDB-lite"/>
    </source>
</evidence>
<accession>A0A6G8Q3F6</accession>
<dbReference type="NCBIfam" id="TIGR00254">
    <property type="entry name" value="GGDEF"/>
    <property type="match status" value="1"/>
</dbReference>
<dbReference type="KEGG" id="rmar:GBA65_21095"/>
<protein>
    <submittedName>
        <fullName evidence="3">Diguanylate cyclase</fullName>
    </submittedName>
</protein>
<keyword evidence="3" id="KW-0614">Plasmid</keyword>
<dbReference type="EMBL" id="CP045122">
    <property type="protein sequence ID" value="QIN80960.1"/>
    <property type="molecule type" value="Genomic_DNA"/>
</dbReference>
<sequence length="283" mass="30457">MTVEPFGQVGNYGARQESYWLPSRTERRLKAFAAVLASTHAPLLALLAHGAISSLVGFACRRPAGSALAVTAGATVLGSAVSLRELRRLDRAVRYLVEISSKDLLTGVYNRRVGEERLAGDLARAARDGRNMLLVALDIDGLKGTNDSLGHAAGDAVIKRAADALKRNLREGDWVARWGGDEFVLGLWDIADPETATKVLERVSRELKETAEPPPHSPGVAAELPGPPRPSFSAGVVVCKPGDAPDRCLARADELLYQAKRRGRAFAVREADRRGSRREGPLP</sequence>
<feature type="domain" description="GGDEF" evidence="2">
    <location>
        <begin position="130"/>
        <end position="272"/>
    </location>
</feature>
<dbReference type="SMART" id="SM00267">
    <property type="entry name" value="GGDEF"/>
    <property type="match status" value="1"/>
</dbReference>
<dbReference type="PROSITE" id="PS50887">
    <property type="entry name" value="GGDEF"/>
    <property type="match status" value="1"/>
</dbReference>
<dbReference type="SUPFAM" id="SSF55073">
    <property type="entry name" value="Nucleotide cyclase"/>
    <property type="match status" value="1"/>
</dbReference>
<name>A0A6G8Q3F6_9ACTN</name>
<evidence type="ECO:0000259" key="2">
    <source>
        <dbReference type="PROSITE" id="PS50887"/>
    </source>
</evidence>
<dbReference type="PANTHER" id="PTHR45138">
    <property type="entry name" value="REGULATORY COMPONENTS OF SENSORY TRANSDUCTION SYSTEM"/>
    <property type="match status" value="1"/>
</dbReference>
<dbReference type="Pfam" id="PF00990">
    <property type="entry name" value="GGDEF"/>
    <property type="match status" value="1"/>
</dbReference>
<dbReference type="RefSeq" id="WP_166398674.1">
    <property type="nucleotide sequence ID" value="NZ_CP045122.1"/>
</dbReference>
<dbReference type="Proteomes" id="UP000502706">
    <property type="component" value="Plasmid unnamed1"/>
</dbReference>
<organism evidence="3 4">
    <name type="scientific">Rubrobacter marinus</name>
    <dbReference type="NCBI Taxonomy" id="2653852"/>
    <lineage>
        <taxon>Bacteria</taxon>
        <taxon>Bacillati</taxon>
        <taxon>Actinomycetota</taxon>
        <taxon>Rubrobacteria</taxon>
        <taxon>Rubrobacterales</taxon>
        <taxon>Rubrobacteraceae</taxon>
        <taxon>Rubrobacter</taxon>
    </lineage>
</organism>
<dbReference type="InterPro" id="IPR050469">
    <property type="entry name" value="Diguanylate_Cyclase"/>
</dbReference>
<evidence type="ECO:0000313" key="4">
    <source>
        <dbReference type="Proteomes" id="UP000502706"/>
    </source>
</evidence>
<dbReference type="AlphaFoldDB" id="A0A6G8Q3F6"/>
<dbReference type="PANTHER" id="PTHR45138:SF9">
    <property type="entry name" value="DIGUANYLATE CYCLASE DGCM-RELATED"/>
    <property type="match status" value="1"/>
</dbReference>
<gene>
    <name evidence="3" type="ORF">GBA65_21095</name>
</gene>
<dbReference type="GO" id="GO:0052621">
    <property type="term" value="F:diguanylate cyclase activity"/>
    <property type="evidence" value="ECO:0007669"/>
    <property type="project" value="TreeGrafter"/>
</dbReference>
<feature type="region of interest" description="Disordered" evidence="1">
    <location>
        <begin position="206"/>
        <end position="228"/>
    </location>
</feature>
<proteinExistence type="predicted"/>
<dbReference type="InterPro" id="IPR029787">
    <property type="entry name" value="Nucleotide_cyclase"/>
</dbReference>
<reference evidence="3 4" key="1">
    <citation type="submission" date="2019-10" db="EMBL/GenBank/DDBJ databases">
        <title>Rubrobacter sp nov SCSIO 52915 isolated from a deep-sea sediment in the South China Sea.</title>
        <authorList>
            <person name="Chen R.W."/>
        </authorList>
    </citation>
    <scope>NUCLEOTIDE SEQUENCE [LARGE SCALE GENOMIC DNA]</scope>
    <source>
        <strain evidence="3 4">SCSIO 52915</strain>
        <plasmid evidence="3 4">unnamed1</plasmid>
    </source>
</reference>
<keyword evidence="4" id="KW-1185">Reference proteome</keyword>
<dbReference type="CDD" id="cd01949">
    <property type="entry name" value="GGDEF"/>
    <property type="match status" value="1"/>
</dbReference>